<dbReference type="PANTHER" id="PTHR43794:SF11">
    <property type="entry name" value="AMIDOHYDROLASE-RELATED DOMAIN-CONTAINING PROTEIN"/>
    <property type="match status" value="1"/>
</dbReference>
<dbReference type="Pfam" id="PF01979">
    <property type="entry name" value="Amidohydro_1"/>
    <property type="match status" value="1"/>
</dbReference>
<feature type="domain" description="Amidohydrolase-related" evidence="3">
    <location>
        <begin position="57"/>
        <end position="439"/>
    </location>
</feature>
<dbReference type="SUPFAM" id="SSF51556">
    <property type="entry name" value="Metallo-dependent hydrolases"/>
    <property type="match status" value="1"/>
</dbReference>
<dbReference type="Gene3D" id="2.30.40.10">
    <property type="entry name" value="Urease, subunit C, domain 1"/>
    <property type="match status" value="1"/>
</dbReference>
<protein>
    <submittedName>
        <fullName evidence="4">Cytosine/adenosine deaminase-related metal-dependent hydrolase</fullName>
    </submittedName>
</protein>
<sequence>MPSLLLRNIGWLYTCDDRDQVLRDAWLRCEDGVMVALGAEPCPCPDADDVREMAGCIVLPGLINMHHHFFQQVTRATPHAQRAVTLEWLFGMYPLWSELDADCLHWATLAAGAEMLLTGATTSVDHSYLLPGAGSEMMEAEIGAARELGLRLHLVRSCMPTIEGDLATRLRPIMGEKMEAMLDKAETLFPRIERDLARFHDASRHSMLRLDLGPTVITYAMPEMMRRFGEMAAANDLGLHAHFLPREIERALCRQHNGMETVDFLRSVGWLTPRSWFAHSVSLDDAEIAGLGAAGCGVAHCPRTAVRLGYPVPRIAAMRQAGIAVTIGIDGGASNDDGSMLGDMRLGLLYHRTNAGAETVPLRDWLKPYDLLLMCTRVAAGVLNRPELGHLAPGMAADIAAFDLRRAAYAGAMLDPLGALLMCGADSSAKLTVVAGRVVVADGRLLSADEGRIVDGTNAAMESLTQRATRSTGLDFRNYPEGG</sequence>
<comment type="similarity">
    <text evidence="1">Belongs to the metallo-dependent hydrolases superfamily. ATZ/TRZ family.</text>
</comment>
<evidence type="ECO:0000256" key="2">
    <source>
        <dbReference type="ARBA" id="ARBA00022801"/>
    </source>
</evidence>
<accession>A0A840ACC8</accession>
<dbReference type="RefSeq" id="WP_184383270.1">
    <property type="nucleotide sequence ID" value="NZ_JACIDJ010000002.1"/>
</dbReference>
<dbReference type="GO" id="GO:0016810">
    <property type="term" value="F:hydrolase activity, acting on carbon-nitrogen (but not peptide) bonds"/>
    <property type="evidence" value="ECO:0007669"/>
    <property type="project" value="InterPro"/>
</dbReference>
<dbReference type="InterPro" id="IPR032466">
    <property type="entry name" value="Metal_Hydrolase"/>
</dbReference>
<evidence type="ECO:0000313" key="5">
    <source>
        <dbReference type="Proteomes" id="UP000553193"/>
    </source>
</evidence>
<evidence type="ECO:0000256" key="1">
    <source>
        <dbReference type="ARBA" id="ARBA00006745"/>
    </source>
</evidence>
<dbReference type="InterPro" id="IPR050287">
    <property type="entry name" value="MTA/SAH_deaminase"/>
</dbReference>
<organism evidence="4 5">
    <name type="scientific">Roseococcus suduntuyensis</name>
    <dbReference type="NCBI Taxonomy" id="455361"/>
    <lineage>
        <taxon>Bacteria</taxon>
        <taxon>Pseudomonadati</taxon>
        <taxon>Pseudomonadota</taxon>
        <taxon>Alphaproteobacteria</taxon>
        <taxon>Acetobacterales</taxon>
        <taxon>Roseomonadaceae</taxon>
        <taxon>Roseococcus</taxon>
    </lineage>
</organism>
<dbReference type="SUPFAM" id="SSF51338">
    <property type="entry name" value="Composite domain of metallo-dependent hydrolases"/>
    <property type="match status" value="2"/>
</dbReference>
<reference evidence="4 5" key="1">
    <citation type="submission" date="2020-08" db="EMBL/GenBank/DDBJ databases">
        <title>Genomic Encyclopedia of Type Strains, Phase IV (KMG-IV): sequencing the most valuable type-strain genomes for metagenomic binning, comparative biology and taxonomic classification.</title>
        <authorList>
            <person name="Goeker M."/>
        </authorList>
    </citation>
    <scope>NUCLEOTIDE SEQUENCE [LARGE SCALE GENOMIC DNA]</scope>
    <source>
        <strain evidence="4 5">DSM 19979</strain>
    </source>
</reference>
<dbReference type="Gene3D" id="3.20.20.140">
    <property type="entry name" value="Metal-dependent hydrolases"/>
    <property type="match status" value="1"/>
</dbReference>
<comment type="caution">
    <text evidence="4">The sequence shown here is derived from an EMBL/GenBank/DDBJ whole genome shotgun (WGS) entry which is preliminary data.</text>
</comment>
<dbReference type="Proteomes" id="UP000553193">
    <property type="component" value="Unassembled WGS sequence"/>
</dbReference>
<dbReference type="InterPro" id="IPR011059">
    <property type="entry name" value="Metal-dep_hydrolase_composite"/>
</dbReference>
<evidence type="ECO:0000259" key="3">
    <source>
        <dbReference type="Pfam" id="PF01979"/>
    </source>
</evidence>
<dbReference type="PANTHER" id="PTHR43794">
    <property type="entry name" value="AMINOHYDROLASE SSNA-RELATED"/>
    <property type="match status" value="1"/>
</dbReference>
<dbReference type="AlphaFoldDB" id="A0A840ACC8"/>
<proteinExistence type="inferred from homology"/>
<keyword evidence="5" id="KW-1185">Reference proteome</keyword>
<gene>
    <name evidence="4" type="ORF">GGQ83_001623</name>
</gene>
<evidence type="ECO:0000313" key="4">
    <source>
        <dbReference type="EMBL" id="MBB3898186.1"/>
    </source>
</evidence>
<dbReference type="EMBL" id="JACIDJ010000002">
    <property type="protein sequence ID" value="MBB3898186.1"/>
    <property type="molecule type" value="Genomic_DNA"/>
</dbReference>
<dbReference type="InterPro" id="IPR006680">
    <property type="entry name" value="Amidohydro-rel"/>
</dbReference>
<keyword evidence="2 4" id="KW-0378">Hydrolase</keyword>
<name>A0A840ACC8_9PROT</name>